<evidence type="ECO:0000313" key="3">
    <source>
        <dbReference type="Proteomes" id="UP000827986"/>
    </source>
</evidence>
<reference evidence="2" key="1">
    <citation type="submission" date="2021-09" db="EMBL/GenBank/DDBJ databases">
        <title>The genome of Mauremys mutica provides insights into the evolution of semi-aquatic lifestyle.</title>
        <authorList>
            <person name="Gong S."/>
            <person name="Gao Y."/>
        </authorList>
    </citation>
    <scope>NUCLEOTIDE SEQUENCE</scope>
    <source>
        <strain evidence="2">MM-2020</strain>
        <tissue evidence="2">Muscle</tissue>
    </source>
</reference>
<evidence type="ECO:0000256" key="1">
    <source>
        <dbReference type="SAM" id="MobiDB-lite"/>
    </source>
</evidence>
<dbReference type="Proteomes" id="UP000827986">
    <property type="component" value="Unassembled WGS sequence"/>
</dbReference>
<feature type="non-terminal residue" evidence="2">
    <location>
        <position position="366"/>
    </location>
</feature>
<accession>A0A9D3WXK8</accession>
<dbReference type="AlphaFoldDB" id="A0A9D3WXK8"/>
<organism evidence="2 3">
    <name type="scientific">Mauremys mutica</name>
    <name type="common">yellowpond turtle</name>
    <dbReference type="NCBI Taxonomy" id="74926"/>
    <lineage>
        <taxon>Eukaryota</taxon>
        <taxon>Metazoa</taxon>
        <taxon>Chordata</taxon>
        <taxon>Craniata</taxon>
        <taxon>Vertebrata</taxon>
        <taxon>Euteleostomi</taxon>
        <taxon>Archelosauria</taxon>
        <taxon>Testudinata</taxon>
        <taxon>Testudines</taxon>
        <taxon>Cryptodira</taxon>
        <taxon>Durocryptodira</taxon>
        <taxon>Testudinoidea</taxon>
        <taxon>Geoemydidae</taxon>
        <taxon>Geoemydinae</taxon>
        <taxon>Mauremys</taxon>
    </lineage>
</organism>
<name>A0A9D3WXK8_9SAUR</name>
<dbReference type="EMBL" id="JAHDVG010000483">
    <property type="protein sequence ID" value="KAH1171909.1"/>
    <property type="molecule type" value="Genomic_DNA"/>
</dbReference>
<feature type="region of interest" description="Disordered" evidence="1">
    <location>
        <begin position="1"/>
        <end position="24"/>
    </location>
</feature>
<sequence length="366" mass="39417">GGGGELCPAAPPAHSPPQGTVPGRQWQPCTAMAEELRTLNADLLAIRGALEADGPVGTPAAALRGKLAQEFLAAVHGFHARFAQCRRMQAVAPGELETRLQEVSGDPGCWFYIGCTRALTHYLWEAGPWCRAWQHRAAGYEKTCTYYCRPGPGAGLCTVRHLLGRFCGTHPRCLNASRVRNGPVGIVFLVTYARRGSRLGEPAEDMEAVLRGIAAHFRHRGAPVDELVQFLKDDFRQLMGRYPGSLAQCQAMSQIPPAHFPGQAREILAGLGPAEGVLAGTVPAGVVSMRPCLWEVGAGEAQAGEKLHTYFTRLDGALDAKQLLEEIWGHPRCLNSRRRWGGRSGTQPGAFLFLAIFRGACVPGGP</sequence>
<keyword evidence="3" id="KW-1185">Reference proteome</keyword>
<comment type="caution">
    <text evidence="2">The sequence shown here is derived from an EMBL/GenBank/DDBJ whole genome shotgun (WGS) entry which is preliminary data.</text>
</comment>
<proteinExistence type="predicted"/>
<evidence type="ECO:0000313" key="2">
    <source>
        <dbReference type="EMBL" id="KAH1171909.1"/>
    </source>
</evidence>
<gene>
    <name evidence="2" type="ORF">KIL84_007527</name>
</gene>
<protein>
    <submittedName>
        <fullName evidence="2">Uncharacterized protein</fullName>
    </submittedName>
</protein>